<feature type="compositionally biased region" description="Acidic residues" evidence="5">
    <location>
        <begin position="338"/>
        <end position="350"/>
    </location>
</feature>
<reference evidence="6 7" key="1">
    <citation type="submission" date="2019-01" db="EMBL/GenBank/DDBJ databases">
        <title>Draft genome sequence of Psathyrella aberdarensis IHI B618.</title>
        <authorList>
            <person name="Buettner E."/>
            <person name="Kellner H."/>
        </authorList>
    </citation>
    <scope>NUCLEOTIDE SEQUENCE [LARGE SCALE GENOMIC DNA]</scope>
    <source>
        <strain evidence="6 7">IHI B618</strain>
    </source>
</reference>
<dbReference type="PROSITE" id="PS00323">
    <property type="entry name" value="RIBOSOMAL_S19"/>
    <property type="match status" value="1"/>
</dbReference>
<organism evidence="6 7">
    <name type="scientific">Candolleomyces aberdarensis</name>
    <dbReference type="NCBI Taxonomy" id="2316362"/>
    <lineage>
        <taxon>Eukaryota</taxon>
        <taxon>Fungi</taxon>
        <taxon>Dikarya</taxon>
        <taxon>Basidiomycota</taxon>
        <taxon>Agaricomycotina</taxon>
        <taxon>Agaricomycetes</taxon>
        <taxon>Agaricomycetidae</taxon>
        <taxon>Agaricales</taxon>
        <taxon>Agaricineae</taxon>
        <taxon>Psathyrellaceae</taxon>
        <taxon>Candolleomyces</taxon>
    </lineage>
</organism>
<sequence length="562" mass="61954">MRATQILLKRSAWKGPYFVAFPNLREALTNHVPIKTDARSCTILPNFVGIRFMVHNGKEYTPVTVTQDMVGHKLGEFSHTKKRFTFKPNSATELFVFRDSSESQDASIQEIVLWLRRYPCNEWHRLGDIVLGEYFTTVTGGLNSKQPIMKTYVPAPPRVRTLPRPTTSILSLKKLPPLVEGPQSDDDNDNKSELSGSEDDHDLSGDPMATDAHADTDHTDSFNGASACLSASATGRRSRADYEERDSERDTDGAKTHSSSCLSNTRPIKRCRSSTKTSSEEEDDEHTASETEDESVNASNEDNHTTEDDTTTSHTGYDADTSEDEEKEEDIVSKAGYEADDEADATSDDEHESKETADNDNEDDREDEERATSETLNDSDATFNEDNQEEEENLAPSTEDDEARNAQESSNESNDYPSADDEVFHAIGELVRNPPQPRRVTPYESRSQTCPRCGDEVRGGAPALRPISRIGTGAGLHHTLRNESDPDSIMSSTTALTNSMWTSNTEARAISLAQNEDENDPGVTRFSLPPPSPPPSPTPTDSDVSSDAESVDDPSEGEACED</sequence>
<evidence type="ECO:0000256" key="2">
    <source>
        <dbReference type="ARBA" id="ARBA00022980"/>
    </source>
</evidence>
<feature type="compositionally biased region" description="Polar residues" evidence="5">
    <location>
        <begin position="373"/>
        <end position="385"/>
    </location>
</feature>
<feature type="region of interest" description="Disordered" evidence="5">
    <location>
        <begin position="155"/>
        <end position="491"/>
    </location>
</feature>
<dbReference type="GO" id="GO:0003723">
    <property type="term" value="F:RNA binding"/>
    <property type="evidence" value="ECO:0007669"/>
    <property type="project" value="InterPro"/>
</dbReference>
<feature type="compositionally biased region" description="Acidic residues" evidence="5">
    <location>
        <begin position="358"/>
        <end position="369"/>
    </location>
</feature>
<dbReference type="EMBL" id="SDEE01000874">
    <property type="protein sequence ID" value="RXW13594.1"/>
    <property type="molecule type" value="Genomic_DNA"/>
</dbReference>
<evidence type="ECO:0000256" key="3">
    <source>
        <dbReference type="ARBA" id="ARBA00023274"/>
    </source>
</evidence>
<evidence type="ECO:0000313" key="6">
    <source>
        <dbReference type="EMBL" id="RXW13594.1"/>
    </source>
</evidence>
<dbReference type="InterPro" id="IPR023575">
    <property type="entry name" value="Ribosomal_uS19_SF"/>
</dbReference>
<gene>
    <name evidence="6" type="ORF">EST38_g12257</name>
</gene>
<keyword evidence="2 4" id="KW-0689">Ribosomal protein</keyword>
<dbReference type="AlphaFoldDB" id="A0A4Q2D5F9"/>
<accession>A0A4Q2D5F9</accession>
<name>A0A4Q2D5F9_9AGAR</name>
<feature type="compositionally biased region" description="Pro residues" evidence="5">
    <location>
        <begin position="528"/>
        <end position="538"/>
    </location>
</feature>
<dbReference type="GO" id="GO:0000028">
    <property type="term" value="P:ribosomal small subunit assembly"/>
    <property type="evidence" value="ECO:0007669"/>
    <property type="project" value="TreeGrafter"/>
</dbReference>
<dbReference type="GO" id="GO:0006412">
    <property type="term" value="P:translation"/>
    <property type="evidence" value="ECO:0007669"/>
    <property type="project" value="InterPro"/>
</dbReference>
<comment type="similarity">
    <text evidence="1 4">Belongs to the universal ribosomal protein uS19 family.</text>
</comment>
<evidence type="ECO:0000256" key="5">
    <source>
        <dbReference type="SAM" id="MobiDB-lite"/>
    </source>
</evidence>
<evidence type="ECO:0000256" key="1">
    <source>
        <dbReference type="ARBA" id="ARBA00007345"/>
    </source>
</evidence>
<keyword evidence="3 4" id="KW-0687">Ribonucleoprotein</keyword>
<keyword evidence="7" id="KW-1185">Reference proteome</keyword>
<dbReference type="InterPro" id="IPR002222">
    <property type="entry name" value="Ribosomal_uS19"/>
</dbReference>
<dbReference type="PANTHER" id="PTHR11880:SF8">
    <property type="entry name" value="SMALL RIBOSOMAL SUBUNIT PROTEIN US19M"/>
    <property type="match status" value="1"/>
</dbReference>
<dbReference type="OrthoDB" id="2043at2759"/>
<feature type="compositionally biased region" description="Acidic residues" evidence="5">
    <location>
        <begin position="320"/>
        <end position="329"/>
    </location>
</feature>
<feature type="region of interest" description="Disordered" evidence="5">
    <location>
        <begin position="513"/>
        <end position="562"/>
    </location>
</feature>
<dbReference type="PRINTS" id="PR00975">
    <property type="entry name" value="RIBOSOMALS19"/>
</dbReference>
<feature type="compositionally biased region" description="Basic and acidic residues" evidence="5">
    <location>
        <begin position="238"/>
        <end position="255"/>
    </location>
</feature>
<evidence type="ECO:0000256" key="4">
    <source>
        <dbReference type="RuleBase" id="RU003485"/>
    </source>
</evidence>
<protein>
    <submittedName>
        <fullName evidence="6">Uncharacterized protein</fullName>
    </submittedName>
</protein>
<dbReference type="Proteomes" id="UP000290288">
    <property type="component" value="Unassembled WGS sequence"/>
</dbReference>
<dbReference type="SUPFAM" id="SSF54570">
    <property type="entry name" value="Ribosomal protein S19"/>
    <property type="match status" value="1"/>
</dbReference>
<dbReference type="Pfam" id="PF00203">
    <property type="entry name" value="Ribosomal_S19"/>
    <property type="match status" value="1"/>
</dbReference>
<feature type="compositionally biased region" description="Acidic residues" evidence="5">
    <location>
        <begin position="544"/>
        <end position="562"/>
    </location>
</feature>
<dbReference type="STRING" id="2316362.A0A4Q2D5F9"/>
<feature type="compositionally biased region" description="Polar residues" evidence="5">
    <location>
        <begin position="406"/>
        <end position="416"/>
    </location>
</feature>
<feature type="compositionally biased region" description="Acidic residues" evidence="5">
    <location>
        <begin position="280"/>
        <end position="295"/>
    </location>
</feature>
<feature type="compositionally biased region" description="Low complexity" evidence="5">
    <location>
        <begin position="158"/>
        <end position="167"/>
    </location>
</feature>
<feature type="compositionally biased region" description="Polar residues" evidence="5">
    <location>
        <begin position="256"/>
        <end position="266"/>
    </location>
</feature>
<dbReference type="PANTHER" id="PTHR11880">
    <property type="entry name" value="RIBOSOMAL PROTEIN S19P FAMILY MEMBER"/>
    <property type="match status" value="1"/>
</dbReference>
<dbReference type="HAMAP" id="MF_00531">
    <property type="entry name" value="Ribosomal_uS19"/>
    <property type="match status" value="1"/>
</dbReference>
<evidence type="ECO:0000313" key="7">
    <source>
        <dbReference type="Proteomes" id="UP000290288"/>
    </source>
</evidence>
<proteinExistence type="inferred from homology"/>
<dbReference type="GO" id="GO:0003735">
    <property type="term" value="F:structural constituent of ribosome"/>
    <property type="evidence" value="ECO:0007669"/>
    <property type="project" value="InterPro"/>
</dbReference>
<dbReference type="Gene3D" id="3.30.860.10">
    <property type="entry name" value="30s Ribosomal Protein S19, Chain A"/>
    <property type="match status" value="1"/>
</dbReference>
<feature type="compositionally biased region" description="Polar residues" evidence="5">
    <location>
        <begin position="221"/>
        <end position="235"/>
    </location>
</feature>
<dbReference type="GO" id="GO:0005763">
    <property type="term" value="C:mitochondrial small ribosomal subunit"/>
    <property type="evidence" value="ECO:0007669"/>
    <property type="project" value="TreeGrafter"/>
</dbReference>
<comment type="caution">
    <text evidence="6">The sequence shown here is derived from an EMBL/GenBank/DDBJ whole genome shotgun (WGS) entry which is preliminary data.</text>
</comment>
<dbReference type="InterPro" id="IPR020934">
    <property type="entry name" value="Ribosomal_uS19_CS"/>
</dbReference>
<feature type="compositionally biased region" description="Acidic residues" evidence="5">
    <location>
        <begin position="386"/>
        <end position="402"/>
    </location>
</feature>